<gene>
    <name evidence="8" type="ORF">J8273_3392</name>
</gene>
<dbReference type="GO" id="GO:0051537">
    <property type="term" value="F:2 iron, 2 sulfur cluster binding"/>
    <property type="evidence" value="ECO:0007669"/>
    <property type="project" value="UniProtKB-KW"/>
</dbReference>
<keyword evidence="9" id="KW-1185">Reference proteome</keyword>
<dbReference type="InterPro" id="IPR042128">
    <property type="entry name" value="NuoE_dom"/>
</dbReference>
<evidence type="ECO:0000256" key="7">
    <source>
        <dbReference type="PIRSR" id="PIRSR000216-1"/>
    </source>
</evidence>
<dbReference type="GO" id="GO:0003954">
    <property type="term" value="F:NADH dehydrogenase activity"/>
    <property type="evidence" value="ECO:0007669"/>
    <property type="project" value="TreeGrafter"/>
</dbReference>
<comment type="caution">
    <text evidence="8">The sequence shown here is derived from an EMBL/GenBank/DDBJ whole genome shotgun (WGS) entry which is preliminary data.</text>
</comment>
<dbReference type="Gene3D" id="1.10.10.1590">
    <property type="entry name" value="NADH-quinone oxidoreductase subunit E"/>
    <property type="match status" value="1"/>
</dbReference>
<reference evidence="8" key="1">
    <citation type="submission" date="2021-05" db="EMBL/GenBank/DDBJ databases">
        <title>A free-living protist that lacks canonical eukaryotic 1 DNA replication and segregation systems.</title>
        <authorList>
            <person name="Salas-Leiva D.E."/>
            <person name="Tromer E.C."/>
            <person name="Curtis B.A."/>
            <person name="Jerlstrom-Hultqvist J."/>
            <person name="Kolisko M."/>
            <person name="Yi Z."/>
            <person name="Salas-Leiva J.S."/>
            <person name="Gallot-Lavallee L."/>
            <person name="Kops G.J.P.L."/>
            <person name="Archibald J.M."/>
            <person name="Simpson A.G.B."/>
            <person name="Roger A.J."/>
        </authorList>
    </citation>
    <scope>NUCLEOTIDE SEQUENCE</scope>
    <source>
        <strain evidence="8">BICM</strain>
    </source>
</reference>
<comment type="similarity">
    <text evidence="1">Belongs to the complex I 24 kDa subunit family.</text>
</comment>
<dbReference type="Pfam" id="PF01257">
    <property type="entry name" value="2Fe-2S_thioredx"/>
    <property type="match status" value="1"/>
</dbReference>
<dbReference type="GO" id="GO:0006120">
    <property type="term" value="P:mitochondrial electron transport, NADH to ubiquinone"/>
    <property type="evidence" value="ECO:0007669"/>
    <property type="project" value="TreeGrafter"/>
</dbReference>
<evidence type="ECO:0000256" key="2">
    <source>
        <dbReference type="ARBA" id="ARBA00022714"/>
    </source>
</evidence>
<dbReference type="Proteomes" id="UP000717585">
    <property type="component" value="Unassembled WGS sequence"/>
</dbReference>
<dbReference type="PROSITE" id="PS01099">
    <property type="entry name" value="COMPLEX1_24K"/>
    <property type="match status" value="1"/>
</dbReference>
<keyword evidence="4 7" id="KW-0408">Iron</keyword>
<evidence type="ECO:0000256" key="1">
    <source>
        <dbReference type="ARBA" id="ARBA00010643"/>
    </source>
</evidence>
<organism evidence="8 9">
    <name type="scientific">Carpediemonas membranifera</name>
    <dbReference type="NCBI Taxonomy" id="201153"/>
    <lineage>
        <taxon>Eukaryota</taxon>
        <taxon>Metamonada</taxon>
        <taxon>Carpediemonas-like organisms</taxon>
        <taxon>Carpediemonas</taxon>
    </lineage>
</organism>
<keyword evidence="2 7" id="KW-0001">2Fe-2S</keyword>
<dbReference type="GO" id="GO:0046872">
    <property type="term" value="F:metal ion binding"/>
    <property type="evidence" value="ECO:0007669"/>
    <property type="project" value="UniProtKB-KW"/>
</dbReference>
<name>A0A8J6B339_9EUKA</name>
<keyword evidence="3 7" id="KW-0479">Metal-binding</keyword>
<feature type="binding site" evidence="7">
    <location>
        <position position="80"/>
    </location>
    <ligand>
        <name>[2Fe-2S] cluster</name>
        <dbReference type="ChEBI" id="CHEBI:190135"/>
    </ligand>
</feature>
<dbReference type="AlphaFoldDB" id="A0A8J6B339"/>
<evidence type="ECO:0000313" key="8">
    <source>
        <dbReference type="EMBL" id="KAG9393259.1"/>
    </source>
</evidence>
<feature type="binding site" evidence="7">
    <location>
        <position position="120"/>
    </location>
    <ligand>
        <name>[2Fe-2S] cluster</name>
        <dbReference type="ChEBI" id="CHEBI:190135"/>
    </ligand>
</feature>
<dbReference type="PIRSF" id="PIRSF000216">
    <property type="entry name" value="NADH_DH_24kDa"/>
    <property type="match status" value="1"/>
</dbReference>
<evidence type="ECO:0000256" key="3">
    <source>
        <dbReference type="ARBA" id="ARBA00022723"/>
    </source>
</evidence>
<feature type="binding site" evidence="7">
    <location>
        <position position="75"/>
    </location>
    <ligand>
        <name>[2Fe-2S] cluster</name>
        <dbReference type="ChEBI" id="CHEBI:190135"/>
    </ligand>
</feature>
<dbReference type="InterPro" id="IPR041921">
    <property type="entry name" value="NuoE_N"/>
</dbReference>
<evidence type="ECO:0000256" key="4">
    <source>
        <dbReference type="ARBA" id="ARBA00023004"/>
    </source>
</evidence>
<dbReference type="SUPFAM" id="SSF52833">
    <property type="entry name" value="Thioredoxin-like"/>
    <property type="match status" value="1"/>
</dbReference>
<dbReference type="PANTHER" id="PTHR10371:SF3">
    <property type="entry name" value="NADH DEHYDROGENASE [UBIQUINONE] FLAVOPROTEIN 2, MITOCHONDRIAL"/>
    <property type="match status" value="1"/>
</dbReference>
<dbReference type="InterPro" id="IPR002023">
    <property type="entry name" value="NuoE-like"/>
</dbReference>
<dbReference type="FunFam" id="1.10.10.1590:FF:000001">
    <property type="entry name" value="NADH-quinone oxidoreductase subunit E"/>
    <property type="match status" value="1"/>
</dbReference>
<dbReference type="Gene3D" id="3.40.30.10">
    <property type="entry name" value="Glutaredoxin"/>
    <property type="match status" value="1"/>
</dbReference>
<dbReference type="GO" id="GO:0005739">
    <property type="term" value="C:mitochondrion"/>
    <property type="evidence" value="ECO:0007669"/>
    <property type="project" value="GOC"/>
</dbReference>
<keyword evidence="5 7" id="KW-0411">Iron-sulfur</keyword>
<sequence length="172" mass="18713">MSLSEVLAHYPNDQARAALIPMLHKIQERDGYISKDAMTALAEDLKLQVGQVESTATFYSMFRFEPDMKHSIDVCTGASCMIRGGDDVLKAVGDHIGKKCKGHHAVHSDDGNFSVREVECLGACSCGPVMAVDGEYYEDLSANDIPVLLQETADGRLRAPGSMRGRRLGEPV</sequence>
<feature type="binding site" evidence="7">
    <location>
        <position position="124"/>
    </location>
    <ligand>
        <name>[2Fe-2S] cluster</name>
        <dbReference type="ChEBI" id="CHEBI:190135"/>
    </ligand>
</feature>
<dbReference type="InterPro" id="IPR036249">
    <property type="entry name" value="Thioredoxin-like_sf"/>
</dbReference>
<comment type="cofactor">
    <cofactor evidence="6">
        <name>[2Fe-2S] cluster</name>
        <dbReference type="ChEBI" id="CHEBI:190135"/>
    </cofactor>
</comment>
<dbReference type="EMBL" id="JAHDYR010000025">
    <property type="protein sequence ID" value="KAG9393259.1"/>
    <property type="molecule type" value="Genomic_DNA"/>
</dbReference>
<evidence type="ECO:0000256" key="6">
    <source>
        <dbReference type="ARBA" id="ARBA00034078"/>
    </source>
</evidence>
<dbReference type="PANTHER" id="PTHR10371">
    <property type="entry name" value="NADH DEHYDROGENASE UBIQUINONE FLAVOPROTEIN 2, MITOCHONDRIAL"/>
    <property type="match status" value="1"/>
</dbReference>
<protein>
    <submittedName>
        <fullName evidence="8">Respiratory-chain NADH dehydrogenase 24 kDa subunit</fullName>
    </submittedName>
</protein>
<dbReference type="OrthoDB" id="10254187at2759"/>
<comment type="cofactor">
    <cofactor evidence="7">
        <name>[2Fe-2S] cluster</name>
        <dbReference type="ChEBI" id="CHEBI:190135"/>
    </cofactor>
    <text evidence="7">Binds 1 [2Fe-2S] cluster.</text>
</comment>
<evidence type="ECO:0000313" key="9">
    <source>
        <dbReference type="Proteomes" id="UP000717585"/>
    </source>
</evidence>
<evidence type="ECO:0000256" key="5">
    <source>
        <dbReference type="ARBA" id="ARBA00023014"/>
    </source>
</evidence>
<accession>A0A8J6B339</accession>
<proteinExistence type="inferred from homology"/>
<dbReference type="CDD" id="cd03064">
    <property type="entry name" value="TRX_Fd_NuoE"/>
    <property type="match status" value="1"/>
</dbReference>